<keyword evidence="8" id="KW-0378">Hydrolase</keyword>
<keyword evidence="8" id="KW-0645">Protease</keyword>
<dbReference type="STRING" id="1419482.SAMN05444266_107469"/>
<dbReference type="OrthoDB" id="680602at2"/>
<dbReference type="PANTHER" id="PTHR43066">
    <property type="entry name" value="RHOMBOID-RELATED PROTEIN"/>
    <property type="match status" value="1"/>
</dbReference>
<evidence type="ECO:0000256" key="3">
    <source>
        <dbReference type="ARBA" id="ARBA00022989"/>
    </source>
</evidence>
<dbReference type="RefSeq" id="WP_073084603.1">
    <property type="nucleotide sequence ID" value="NZ_FRBL01000007.1"/>
</dbReference>
<evidence type="ECO:0000256" key="4">
    <source>
        <dbReference type="ARBA" id="ARBA00023136"/>
    </source>
</evidence>
<dbReference type="InterPro" id="IPR022764">
    <property type="entry name" value="Peptidase_S54_rhomboid_dom"/>
</dbReference>
<dbReference type="GO" id="GO:0016020">
    <property type="term" value="C:membrane"/>
    <property type="evidence" value="ECO:0007669"/>
    <property type="project" value="UniProtKB-SubCell"/>
</dbReference>
<dbReference type="SUPFAM" id="SSF144091">
    <property type="entry name" value="Rhomboid-like"/>
    <property type="match status" value="1"/>
</dbReference>
<proteinExistence type="predicted"/>
<gene>
    <name evidence="8" type="ORF">SAMN05444266_107469</name>
</gene>
<evidence type="ECO:0000259" key="6">
    <source>
        <dbReference type="Pfam" id="PF01694"/>
    </source>
</evidence>
<keyword evidence="3 5" id="KW-1133">Transmembrane helix</keyword>
<feature type="transmembrane region" description="Helical" evidence="5">
    <location>
        <begin position="21"/>
        <end position="42"/>
    </location>
</feature>
<name>A0A1M7I1U2_9BACT</name>
<dbReference type="Pfam" id="PF01694">
    <property type="entry name" value="Rhomboid"/>
    <property type="match status" value="1"/>
</dbReference>
<protein>
    <submittedName>
        <fullName evidence="8">Membrane associated serine protease, rhomboid family</fullName>
    </submittedName>
</protein>
<accession>A0A1M7I1U2</accession>
<evidence type="ECO:0000313" key="9">
    <source>
        <dbReference type="Proteomes" id="UP000184420"/>
    </source>
</evidence>
<evidence type="ECO:0000256" key="1">
    <source>
        <dbReference type="ARBA" id="ARBA00004141"/>
    </source>
</evidence>
<dbReference type="Gene3D" id="1.20.1540.10">
    <property type="entry name" value="Rhomboid-like"/>
    <property type="match status" value="1"/>
</dbReference>
<dbReference type="InterPro" id="IPR035952">
    <property type="entry name" value="Rhomboid-like_sf"/>
</dbReference>
<dbReference type="EMBL" id="FRBL01000007">
    <property type="protein sequence ID" value="SHM34599.1"/>
    <property type="molecule type" value="Genomic_DNA"/>
</dbReference>
<dbReference type="InterPro" id="IPR046483">
    <property type="entry name" value="DUF6576"/>
</dbReference>
<organism evidence="8 9">
    <name type="scientific">Chitinophaga jiangningensis</name>
    <dbReference type="NCBI Taxonomy" id="1419482"/>
    <lineage>
        <taxon>Bacteria</taxon>
        <taxon>Pseudomonadati</taxon>
        <taxon>Bacteroidota</taxon>
        <taxon>Chitinophagia</taxon>
        <taxon>Chitinophagales</taxon>
        <taxon>Chitinophagaceae</taxon>
        <taxon>Chitinophaga</taxon>
    </lineage>
</organism>
<comment type="subcellular location">
    <subcellularLocation>
        <location evidence="1">Membrane</location>
        <topology evidence="1">Multi-pass membrane protein</topology>
    </subcellularLocation>
</comment>
<dbReference type="Proteomes" id="UP000184420">
    <property type="component" value="Unassembled WGS sequence"/>
</dbReference>
<dbReference type="Pfam" id="PF20216">
    <property type="entry name" value="DUF6576"/>
    <property type="match status" value="1"/>
</dbReference>
<dbReference type="GO" id="GO:0004252">
    <property type="term" value="F:serine-type endopeptidase activity"/>
    <property type="evidence" value="ECO:0007669"/>
    <property type="project" value="InterPro"/>
</dbReference>
<feature type="transmembrane region" description="Helical" evidence="5">
    <location>
        <begin position="80"/>
        <end position="103"/>
    </location>
</feature>
<evidence type="ECO:0000259" key="7">
    <source>
        <dbReference type="Pfam" id="PF20216"/>
    </source>
</evidence>
<evidence type="ECO:0000256" key="2">
    <source>
        <dbReference type="ARBA" id="ARBA00022692"/>
    </source>
</evidence>
<feature type="domain" description="DUF6576" evidence="7">
    <location>
        <begin position="277"/>
        <end position="308"/>
    </location>
</feature>
<feature type="transmembrane region" description="Helical" evidence="5">
    <location>
        <begin position="202"/>
        <end position="219"/>
    </location>
</feature>
<feature type="domain" description="Peptidase S54 rhomboid" evidence="6">
    <location>
        <begin position="73"/>
        <end position="218"/>
    </location>
</feature>
<feature type="transmembrane region" description="Helical" evidence="5">
    <location>
        <begin position="115"/>
        <end position="134"/>
    </location>
</feature>
<feature type="transmembrane region" description="Helical" evidence="5">
    <location>
        <begin position="140"/>
        <end position="163"/>
    </location>
</feature>
<keyword evidence="4 5" id="KW-0472">Membrane</keyword>
<dbReference type="PANTHER" id="PTHR43066:SF11">
    <property type="entry name" value="PEPTIDASE S54 RHOMBOID DOMAIN-CONTAINING PROTEIN"/>
    <property type="match status" value="1"/>
</dbReference>
<dbReference type="AlphaFoldDB" id="A0A1M7I1U2"/>
<evidence type="ECO:0000256" key="5">
    <source>
        <dbReference type="SAM" id="Phobius"/>
    </source>
</evidence>
<evidence type="ECO:0000313" key="8">
    <source>
        <dbReference type="EMBL" id="SHM34599.1"/>
    </source>
</evidence>
<feature type="transmembrane region" description="Helical" evidence="5">
    <location>
        <begin position="170"/>
        <end position="190"/>
    </location>
</feature>
<reference evidence="8 9" key="1">
    <citation type="submission" date="2016-11" db="EMBL/GenBank/DDBJ databases">
        <authorList>
            <person name="Jaros S."/>
            <person name="Januszkiewicz K."/>
            <person name="Wedrychowicz H."/>
        </authorList>
    </citation>
    <scope>NUCLEOTIDE SEQUENCE [LARGE SCALE GENOMIC DNA]</scope>
    <source>
        <strain evidence="8 9">DSM 27406</strain>
    </source>
</reference>
<sequence>MHTLEKEKLSGLSLGAGKNMVTQLLVINLTIYIFLFFTLVIYKMEDVGEPRFYQDIISYLRVPSSPAEALARPWTILTAMFTQVQVVSIFSNMVWLWVFGSILQHLAGYLRIVPLYLFGGIVANIFFVLGMQFIPGFQALSAGGGFMGAAGSVMAIAIGVTVFAPTYRIFPLLAGGGIPLWIITTIYLALTLGTHFTSPGGTVYLPMLAGGAIAGAIYMQQWKKGNDWGRGFNKLAFKFSHMFHPPAQATVPAEMLKPSAGVTHGEPPYKKVGKVPEQRINEILEKISANGITSLTADEKDTLLRASKTEEN</sequence>
<dbReference type="GO" id="GO:0006508">
    <property type="term" value="P:proteolysis"/>
    <property type="evidence" value="ECO:0007669"/>
    <property type="project" value="UniProtKB-KW"/>
</dbReference>
<keyword evidence="9" id="KW-1185">Reference proteome</keyword>
<keyword evidence="2 5" id="KW-0812">Transmembrane</keyword>